<keyword evidence="3" id="KW-1185">Reference proteome</keyword>
<name>A0A839QP46_9MICC</name>
<dbReference type="Pfam" id="PF00581">
    <property type="entry name" value="Rhodanese"/>
    <property type="match status" value="1"/>
</dbReference>
<dbReference type="Gene3D" id="3.40.250.10">
    <property type="entry name" value="Rhodanese-like domain"/>
    <property type="match status" value="1"/>
</dbReference>
<accession>A0A839QP46</accession>
<dbReference type="PANTHER" id="PTHR43031:SF1">
    <property type="entry name" value="PYRIDINE NUCLEOTIDE-DISULPHIDE OXIDOREDUCTASE"/>
    <property type="match status" value="1"/>
</dbReference>
<dbReference type="PROSITE" id="PS50206">
    <property type="entry name" value="RHODANESE_3"/>
    <property type="match status" value="1"/>
</dbReference>
<reference evidence="2 3" key="1">
    <citation type="submission" date="2020-08" db="EMBL/GenBank/DDBJ databases">
        <title>Sequencing the genomes of 1000 actinobacteria strains.</title>
        <authorList>
            <person name="Klenk H.-P."/>
        </authorList>
    </citation>
    <scope>NUCLEOTIDE SEQUENCE [LARGE SCALE GENOMIC DNA]</scope>
    <source>
        <strain evidence="2 3">DSM 22826</strain>
    </source>
</reference>
<dbReference type="EMBL" id="JACHVS010000001">
    <property type="protein sequence ID" value="MBB2994992.1"/>
    <property type="molecule type" value="Genomic_DNA"/>
</dbReference>
<evidence type="ECO:0000259" key="1">
    <source>
        <dbReference type="PROSITE" id="PS50206"/>
    </source>
</evidence>
<dbReference type="RefSeq" id="WP_183510307.1">
    <property type="nucleotide sequence ID" value="NZ_BAABGK010000020.1"/>
</dbReference>
<protein>
    <submittedName>
        <fullName evidence="2">Rhodanese-related sulfurtransferase</fullName>
    </submittedName>
</protein>
<dbReference type="SUPFAM" id="SSF52821">
    <property type="entry name" value="Rhodanese/Cell cycle control phosphatase"/>
    <property type="match status" value="1"/>
</dbReference>
<dbReference type="InterPro" id="IPR001763">
    <property type="entry name" value="Rhodanese-like_dom"/>
</dbReference>
<gene>
    <name evidence="2" type="ORF">E9229_001183</name>
</gene>
<dbReference type="InterPro" id="IPR036873">
    <property type="entry name" value="Rhodanese-like_dom_sf"/>
</dbReference>
<dbReference type="Proteomes" id="UP000523000">
    <property type="component" value="Unassembled WGS sequence"/>
</dbReference>
<feature type="domain" description="Rhodanese" evidence="1">
    <location>
        <begin position="12"/>
        <end position="99"/>
    </location>
</feature>
<evidence type="ECO:0000313" key="3">
    <source>
        <dbReference type="Proteomes" id="UP000523000"/>
    </source>
</evidence>
<dbReference type="PANTHER" id="PTHR43031">
    <property type="entry name" value="FAD-DEPENDENT OXIDOREDUCTASE"/>
    <property type="match status" value="1"/>
</dbReference>
<dbReference type="GO" id="GO:0016740">
    <property type="term" value="F:transferase activity"/>
    <property type="evidence" value="ECO:0007669"/>
    <property type="project" value="UniProtKB-KW"/>
</dbReference>
<keyword evidence="2" id="KW-0808">Transferase</keyword>
<dbReference type="SMART" id="SM00450">
    <property type="entry name" value="RHOD"/>
    <property type="match status" value="1"/>
</dbReference>
<dbReference type="InterPro" id="IPR050229">
    <property type="entry name" value="GlpE_sulfurtransferase"/>
</dbReference>
<evidence type="ECO:0000313" key="2">
    <source>
        <dbReference type="EMBL" id="MBB2994992.1"/>
    </source>
</evidence>
<dbReference type="AlphaFoldDB" id="A0A839QP46"/>
<sequence>MDGLEIVGVSEIPQDAMIVDVREDYEWNEGHALGAVHIPMADLPARIDELDPDEDTYVMCRTSGRSLHAAAWLLDQGYSIFVVGGGAGAWMEAGLPMASENDQEPNVR</sequence>
<proteinExistence type="predicted"/>
<dbReference type="CDD" id="cd00158">
    <property type="entry name" value="RHOD"/>
    <property type="match status" value="1"/>
</dbReference>
<comment type="caution">
    <text evidence="2">The sequence shown here is derived from an EMBL/GenBank/DDBJ whole genome shotgun (WGS) entry which is preliminary data.</text>
</comment>
<organism evidence="2 3">
    <name type="scientific">Paeniglutamicibacter cryotolerans</name>
    <dbReference type="NCBI Taxonomy" id="670079"/>
    <lineage>
        <taxon>Bacteria</taxon>
        <taxon>Bacillati</taxon>
        <taxon>Actinomycetota</taxon>
        <taxon>Actinomycetes</taxon>
        <taxon>Micrococcales</taxon>
        <taxon>Micrococcaceae</taxon>
        <taxon>Paeniglutamicibacter</taxon>
    </lineage>
</organism>